<dbReference type="PRINTS" id="PR00368">
    <property type="entry name" value="FADPNR"/>
</dbReference>
<evidence type="ECO:0000256" key="3">
    <source>
        <dbReference type="ARBA" id="ARBA00022827"/>
    </source>
</evidence>
<dbReference type="Gene3D" id="3.50.50.60">
    <property type="entry name" value="FAD/NAD(P)-binding domain"/>
    <property type="match status" value="1"/>
</dbReference>
<accession>A0A9X1QBF9</accession>
<organism evidence="6 7">
    <name type="scientific">Dyadobacter chenhuakuii</name>
    <dbReference type="NCBI Taxonomy" id="2909339"/>
    <lineage>
        <taxon>Bacteria</taxon>
        <taxon>Pseudomonadati</taxon>
        <taxon>Bacteroidota</taxon>
        <taxon>Cytophagia</taxon>
        <taxon>Cytophagales</taxon>
        <taxon>Spirosomataceae</taxon>
        <taxon>Dyadobacter</taxon>
    </lineage>
</organism>
<dbReference type="Proteomes" id="UP001139411">
    <property type="component" value="Unassembled WGS sequence"/>
</dbReference>
<feature type="domain" description="RsdA/BaiN/AoA(So)-like Rossmann fold-like" evidence="4">
    <location>
        <begin position="8"/>
        <end position="410"/>
    </location>
</feature>
<dbReference type="PRINTS" id="PR00411">
    <property type="entry name" value="PNDRDTASEI"/>
</dbReference>
<dbReference type="InterPro" id="IPR004792">
    <property type="entry name" value="BaiN-like"/>
</dbReference>
<comment type="caution">
    <text evidence="6">The sequence shown here is derived from an EMBL/GenBank/DDBJ whole genome shotgun (WGS) entry which is preliminary data.</text>
</comment>
<dbReference type="PANTHER" id="PTHR42887:SF2">
    <property type="entry name" value="OS12G0638800 PROTEIN"/>
    <property type="match status" value="1"/>
</dbReference>
<evidence type="ECO:0000259" key="5">
    <source>
        <dbReference type="Pfam" id="PF22780"/>
    </source>
</evidence>
<dbReference type="EMBL" id="JAKFFV010000002">
    <property type="protein sequence ID" value="MCF2497343.1"/>
    <property type="molecule type" value="Genomic_DNA"/>
</dbReference>
<evidence type="ECO:0000256" key="2">
    <source>
        <dbReference type="ARBA" id="ARBA00022630"/>
    </source>
</evidence>
<dbReference type="Pfam" id="PF22780">
    <property type="entry name" value="HI0933_like_1st"/>
    <property type="match status" value="1"/>
</dbReference>
<keyword evidence="2" id="KW-0285">Flavoprotein</keyword>
<dbReference type="AlphaFoldDB" id="A0A9X1QBF9"/>
<dbReference type="NCBIfam" id="TIGR00275">
    <property type="entry name" value="aminoacetone oxidase family FAD-binding enzyme"/>
    <property type="match status" value="1"/>
</dbReference>
<evidence type="ECO:0000313" key="6">
    <source>
        <dbReference type="EMBL" id="MCF2497343.1"/>
    </source>
</evidence>
<sequence length="424" mass="46923">MMNRSAMQIVIVGGGASGFMAAITAAEENPDAKIVILEKNKTVLNKVRVSGGGRCNVTHNPSDLRFFIKNYPRGEKLLRKLLHHFDAKDTVSWFENKGVKLKTEPDGRMFPVTDSSQTIIECMIRTARNLNIEIRTSTSVQSFSKITGEGREGFSVQLNDDEKLYADKLLIATGGYPKASGFDWLQTHDHTIINPLPSLFTFNTPGNYLLPLAGVSVQDALVKISGTKHEWQGPLLITHWGFSGPAVLKLSAWGARDLAEKDYNFICKINWVPQMNEQQVREFLMGEKTKTPKQQISSHARLGIPARLWKAFVAKSEIPDELRWSDATNKALNRLTELLTNSQFDVKGKTTFKEEFVTCGGISLNDIDHKTLESKAVPGLYFSGEVLDIDGITGGFNFQNAWTTGYIAGKNLAGHSTLSAIASK</sequence>
<evidence type="ECO:0000256" key="1">
    <source>
        <dbReference type="ARBA" id="ARBA00001974"/>
    </source>
</evidence>
<gene>
    <name evidence="6" type="ORF">L0661_03445</name>
</gene>
<dbReference type="Gene3D" id="2.40.30.10">
    <property type="entry name" value="Translation factors"/>
    <property type="match status" value="1"/>
</dbReference>
<reference evidence="6" key="1">
    <citation type="submission" date="2022-01" db="EMBL/GenBank/DDBJ databases">
        <title>Novel species in genus Dyadobacter.</title>
        <authorList>
            <person name="Ma C."/>
        </authorList>
    </citation>
    <scope>NUCLEOTIDE SEQUENCE</scope>
    <source>
        <strain evidence="6">CY357</strain>
    </source>
</reference>
<dbReference type="InterPro" id="IPR055178">
    <property type="entry name" value="RsdA/BaiN/AoA(So)-like_dom"/>
</dbReference>
<dbReference type="InterPro" id="IPR057661">
    <property type="entry name" value="RsdA/BaiN/AoA(So)_Rossmann"/>
</dbReference>
<comment type="cofactor">
    <cofactor evidence="1">
        <name>FAD</name>
        <dbReference type="ChEBI" id="CHEBI:57692"/>
    </cofactor>
</comment>
<dbReference type="InterPro" id="IPR023166">
    <property type="entry name" value="BaiN-like_dom_sf"/>
</dbReference>
<dbReference type="Pfam" id="PF03486">
    <property type="entry name" value="HI0933_like"/>
    <property type="match status" value="1"/>
</dbReference>
<dbReference type="RefSeq" id="WP_235158323.1">
    <property type="nucleotide sequence ID" value="NZ_JAKFFV010000002.1"/>
</dbReference>
<keyword evidence="3" id="KW-0274">FAD</keyword>
<evidence type="ECO:0000259" key="4">
    <source>
        <dbReference type="Pfam" id="PF03486"/>
    </source>
</evidence>
<feature type="domain" description="RsdA/BaiN/AoA(So)-like insert" evidence="5">
    <location>
        <begin position="197"/>
        <end position="357"/>
    </location>
</feature>
<evidence type="ECO:0000313" key="7">
    <source>
        <dbReference type="Proteomes" id="UP001139411"/>
    </source>
</evidence>
<protein>
    <submittedName>
        <fullName evidence="6">NAD(P)/FAD-dependent oxidoreductase</fullName>
    </submittedName>
</protein>
<dbReference type="InterPro" id="IPR036188">
    <property type="entry name" value="FAD/NAD-bd_sf"/>
</dbReference>
<dbReference type="Gene3D" id="1.10.8.260">
    <property type="entry name" value="HI0933 insert domain-like"/>
    <property type="match status" value="1"/>
</dbReference>
<proteinExistence type="predicted"/>
<dbReference type="SUPFAM" id="SSF160996">
    <property type="entry name" value="HI0933 insert domain-like"/>
    <property type="match status" value="1"/>
</dbReference>
<dbReference type="PANTHER" id="PTHR42887">
    <property type="entry name" value="OS12G0638800 PROTEIN"/>
    <property type="match status" value="1"/>
</dbReference>
<name>A0A9X1QBF9_9BACT</name>
<dbReference type="SUPFAM" id="SSF51905">
    <property type="entry name" value="FAD/NAD(P)-binding domain"/>
    <property type="match status" value="1"/>
</dbReference>